<name>A0AAZ3QGH7_ONCTS</name>
<dbReference type="Gene3D" id="3.30.420.10">
    <property type="entry name" value="Ribonuclease H-like superfamily/Ribonuclease H"/>
    <property type="match status" value="1"/>
</dbReference>
<reference evidence="1" key="2">
    <citation type="submission" date="2025-08" db="UniProtKB">
        <authorList>
            <consortium name="Ensembl"/>
        </authorList>
    </citation>
    <scope>IDENTIFICATION</scope>
</reference>
<protein>
    <recommendedName>
        <fullName evidence="3">Tc1-like transposase DDE domain-containing protein</fullName>
    </recommendedName>
</protein>
<dbReference type="AlphaFoldDB" id="A0AAZ3QGH7"/>
<proteinExistence type="predicted"/>
<accession>A0AAZ3QGH7</accession>
<dbReference type="GeneTree" id="ENSGT01150000287063"/>
<evidence type="ECO:0000313" key="1">
    <source>
        <dbReference type="Ensembl" id="ENSOTSP00005128427.1"/>
    </source>
</evidence>
<organism evidence="1 2">
    <name type="scientific">Oncorhynchus tshawytscha</name>
    <name type="common">Chinook salmon</name>
    <name type="synonym">Salmo tshawytscha</name>
    <dbReference type="NCBI Taxonomy" id="74940"/>
    <lineage>
        <taxon>Eukaryota</taxon>
        <taxon>Metazoa</taxon>
        <taxon>Chordata</taxon>
        <taxon>Craniata</taxon>
        <taxon>Vertebrata</taxon>
        <taxon>Euteleostomi</taxon>
        <taxon>Actinopterygii</taxon>
        <taxon>Neopterygii</taxon>
        <taxon>Teleostei</taxon>
        <taxon>Protacanthopterygii</taxon>
        <taxon>Salmoniformes</taxon>
        <taxon>Salmonidae</taxon>
        <taxon>Salmoninae</taxon>
        <taxon>Oncorhynchus</taxon>
    </lineage>
</organism>
<evidence type="ECO:0000313" key="2">
    <source>
        <dbReference type="Proteomes" id="UP000694402"/>
    </source>
</evidence>
<keyword evidence="2" id="KW-1185">Reference proteome</keyword>
<dbReference type="Ensembl" id="ENSOTST00005169975.1">
    <property type="protein sequence ID" value="ENSOTSP00005128427.1"/>
    <property type="gene ID" value="ENSOTSG00005075806.1"/>
</dbReference>
<dbReference type="Proteomes" id="UP000694402">
    <property type="component" value="Unassembled WGS sequence"/>
</dbReference>
<dbReference type="GO" id="GO:0003676">
    <property type="term" value="F:nucleic acid binding"/>
    <property type="evidence" value="ECO:0007669"/>
    <property type="project" value="InterPro"/>
</dbReference>
<evidence type="ECO:0008006" key="3">
    <source>
        <dbReference type="Google" id="ProtNLM"/>
    </source>
</evidence>
<sequence>MGLDDPKHTAKVVAKWLNDNNVTVLEWQSQSPDLNPIEHLWAEQKRCVQASRPTKLTQLHQLCQQKWAKIHPTCCGILKSEVYIHLSQIHLN</sequence>
<dbReference type="InterPro" id="IPR036397">
    <property type="entry name" value="RNaseH_sf"/>
</dbReference>
<reference evidence="1" key="3">
    <citation type="submission" date="2025-09" db="UniProtKB">
        <authorList>
            <consortium name="Ensembl"/>
        </authorList>
    </citation>
    <scope>IDENTIFICATION</scope>
</reference>
<reference evidence="2" key="1">
    <citation type="journal article" date="2018" name="PLoS ONE">
        <title>Chinook salmon (Oncorhynchus tshawytscha) genome and transcriptome.</title>
        <authorList>
            <person name="Christensen K.A."/>
            <person name="Leong J.S."/>
            <person name="Sakhrani D."/>
            <person name="Biagi C.A."/>
            <person name="Minkley D.R."/>
            <person name="Withler R.E."/>
            <person name="Rondeau E.B."/>
            <person name="Koop B.F."/>
            <person name="Devlin R.H."/>
        </authorList>
    </citation>
    <scope>NUCLEOTIDE SEQUENCE [LARGE SCALE GENOMIC DNA]</scope>
</reference>